<feature type="region of interest" description="Disordered" evidence="3">
    <location>
        <begin position="196"/>
        <end position="226"/>
    </location>
</feature>
<keyword evidence="6" id="KW-1185">Reference proteome</keyword>
<keyword evidence="4" id="KW-0732">Signal</keyword>
<dbReference type="InterPro" id="IPR052282">
    <property type="entry name" value="Starch-active_LPMO"/>
</dbReference>
<gene>
    <name evidence="5" type="ORF">P8C59_001344</name>
</gene>
<evidence type="ECO:0000256" key="4">
    <source>
        <dbReference type="SAM" id="SignalP"/>
    </source>
</evidence>
<comment type="cofactor">
    <cofactor evidence="1">
        <name>Cu(2+)</name>
        <dbReference type="ChEBI" id="CHEBI:29036"/>
    </cofactor>
</comment>
<evidence type="ECO:0000313" key="6">
    <source>
        <dbReference type="Proteomes" id="UP001217918"/>
    </source>
</evidence>
<evidence type="ECO:0008006" key="7">
    <source>
        <dbReference type="Google" id="ProtNLM"/>
    </source>
</evidence>
<dbReference type="PANTHER" id="PTHR36575">
    <property type="entry name" value="BINDING PROTEIN, PUTATIVE (AFU_ORTHOLOGUE AFUA_1G14430)-RELATED"/>
    <property type="match status" value="1"/>
</dbReference>
<evidence type="ECO:0000256" key="2">
    <source>
        <dbReference type="ARBA" id="ARBA00023008"/>
    </source>
</evidence>
<sequence length="226" mass="23955">MHLSLLSLSGMFAVVLAHGNVTQPPARVPGPAMAKACGQDAVKAVLEDGTTPLEDVFDEGVAPPATCKLNVCRGALYEDNKDRLQTWTPGQVVNVRAILPVLHEGPMNMSIISSATNKVIGAPLISFKVYASDKVDTVPANNTNFNITIPATLGKDGTCTKPGDCFVQWFWFGTSAKQTYESCIDFVVGAGAANASTSAAPGKPSAPASTRRRRYTPSRLFDRASK</sequence>
<feature type="chain" id="PRO_5042194571" description="Chitin-binding type-4 domain-containing protein" evidence="4">
    <location>
        <begin position="18"/>
        <end position="226"/>
    </location>
</feature>
<dbReference type="Gene3D" id="2.70.50.70">
    <property type="match status" value="1"/>
</dbReference>
<evidence type="ECO:0000256" key="3">
    <source>
        <dbReference type="SAM" id="MobiDB-lite"/>
    </source>
</evidence>
<keyword evidence="2" id="KW-0186">Copper</keyword>
<name>A0AAD9M8Z1_9PEZI</name>
<proteinExistence type="predicted"/>
<dbReference type="Proteomes" id="UP001217918">
    <property type="component" value="Unassembled WGS sequence"/>
</dbReference>
<reference evidence="5" key="1">
    <citation type="journal article" date="2023" name="Mol. Plant Microbe Interact.">
        <title>Elucidating the Obligate Nature and Biological Capacity of an Invasive Fungal Corn Pathogen.</title>
        <authorList>
            <person name="MacCready J.S."/>
            <person name="Roggenkamp E.M."/>
            <person name="Gdanetz K."/>
            <person name="Chilvers M.I."/>
        </authorList>
    </citation>
    <scope>NUCLEOTIDE SEQUENCE</scope>
    <source>
        <strain evidence="5">PM02</strain>
    </source>
</reference>
<dbReference type="PANTHER" id="PTHR36575:SF2">
    <property type="entry name" value="CHITIN-BINDING TYPE-4 DOMAIN-CONTAINING PROTEIN-RELATED"/>
    <property type="match status" value="1"/>
</dbReference>
<evidence type="ECO:0000256" key="1">
    <source>
        <dbReference type="ARBA" id="ARBA00001973"/>
    </source>
</evidence>
<protein>
    <recommendedName>
        <fullName evidence="7">Chitin-binding type-4 domain-containing protein</fullName>
    </recommendedName>
</protein>
<evidence type="ECO:0000313" key="5">
    <source>
        <dbReference type="EMBL" id="KAK2067622.1"/>
    </source>
</evidence>
<comment type="caution">
    <text evidence="5">The sequence shown here is derived from an EMBL/GenBank/DDBJ whole genome shotgun (WGS) entry which is preliminary data.</text>
</comment>
<dbReference type="AlphaFoldDB" id="A0AAD9M8Z1"/>
<feature type="compositionally biased region" description="Low complexity" evidence="3">
    <location>
        <begin position="196"/>
        <end position="209"/>
    </location>
</feature>
<feature type="signal peptide" evidence="4">
    <location>
        <begin position="1"/>
        <end position="17"/>
    </location>
</feature>
<accession>A0AAD9M8Z1</accession>
<organism evidence="5 6">
    <name type="scientific">Phyllachora maydis</name>
    <dbReference type="NCBI Taxonomy" id="1825666"/>
    <lineage>
        <taxon>Eukaryota</taxon>
        <taxon>Fungi</taxon>
        <taxon>Dikarya</taxon>
        <taxon>Ascomycota</taxon>
        <taxon>Pezizomycotina</taxon>
        <taxon>Sordariomycetes</taxon>
        <taxon>Sordariomycetidae</taxon>
        <taxon>Phyllachorales</taxon>
        <taxon>Phyllachoraceae</taxon>
        <taxon>Phyllachora</taxon>
    </lineage>
</organism>
<dbReference type="EMBL" id="JAQQPM010000001">
    <property type="protein sequence ID" value="KAK2067622.1"/>
    <property type="molecule type" value="Genomic_DNA"/>
</dbReference>